<dbReference type="Gene3D" id="2.60.120.620">
    <property type="entry name" value="q2cbj1_9rhob like domain"/>
    <property type="match status" value="1"/>
</dbReference>
<dbReference type="OrthoDB" id="27483at2759"/>
<keyword evidence="4" id="KW-1185">Reference proteome</keyword>
<feature type="domain" description="Prolyl 4-hydroxylase alpha subunit Fe(2+) 2OG dioxygenase" evidence="2">
    <location>
        <begin position="110"/>
        <end position="199"/>
    </location>
</feature>
<sequence>MSFQSSESDTRLSSPPPPPSAALDVKAIQDRLVDALSDHTQQPFYCSGKFKVAPNDLDVLDETYRKAGKMDSDHFALNFNPTTTGLLEHVREELFGLRYEMPNIRAELYKLNVYGPGSFFKSHVDTPQGKKMFGSLVIVLPTSHEGGALHLRHSGKAFIYDSAHELSSQVELSGGGPSIGYVAFYSDVEHEVMEVMSGYRARSHTTSTSTAPLRGRQRQFAMRLSRPYSASFFRSPLSFQKGDSLAWERLRPLLDCLKGADAALLAALRHHGFKPLLYAAYDFGNIVVISETVLDLEDVNEM</sequence>
<proteinExistence type="predicted"/>
<evidence type="ECO:0000313" key="3">
    <source>
        <dbReference type="EMBL" id="KDQ14657.1"/>
    </source>
</evidence>
<dbReference type="InParanoid" id="A0A067MS10"/>
<evidence type="ECO:0000256" key="1">
    <source>
        <dbReference type="SAM" id="MobiDB-lite"/>
    </source>
</evidence>
<dbReference type="Proteomes" id="UP000027195">
    <property type="component" value="Unassembled WGS sequence"/>
</dbReference>
<organism evidence="3 4">
    <name type="scientific">Botryobasidium botryosum (strain FD-172 SS1)</name>
    <dbReference type="NCBI Taxonomy" id="930990"/>
    <lineage>
        <taxon>Eukaryota</taxon>
        <taxon>Fungi</taxon>
        <taxon>Dikarya</taxon>
        <taxon>Basidiomycota</taxon>
        <taxon>Agaricomycotina</taxon>
        <taxon>Agaricomycetes</taxon>
        <taxon>Cantharellales</taxon>
        <taxon>Botryobasidiaceae</taxon>
        <taxon>Botryobasidium</taxon>
    </lineage>
</organism>
<dbReference type="HOGENOM" id="CLU_921304_0_0_1"/>
<protein>
    <recommendedName>
        <fullName evidence="2">Prolyl 4-hydroxylase alpha subunit Fe(2+) 2OG dioxygenase domain-containing protein</fullName>
    </recommendedName>
</protein>
<dbReference type="PANTHER" id="PTHR33099">
    <property type="entry name" value="FE2OG DIOXYGENASE DOMAIN-CONTAINING PROTEIN"/>
    <property type="match status" value="1"/>
</dbReference>
<evidence type="ECO:0000313" key="4">
    <source>
        <dbReference type="Proteomes" id="UP000027195"/>
    </source>
</evidence>
<dbReference type="InterPro" id="IPR044862">
    <property type="entry name" value="Pro_4_hyd_alph_FE2OG_OXY"/>
</dbReference>
<name>A0A067MS10_BOTB1</name>
<dbReference type="EMBL" id="KL198036">
    <property type="protein sequence ID" value="KDQ14657.1"/>
    <property type="molecule type" value="Genomic_DNA"/>
</dbReference>
<dbReference type="Pfam" id="PF13640">
    <property type="entry name" value="2OG-FeII_Oxy_3"/>
    <property type="match status" value="1"/>
</dbReference>
<dbReference type="PANTHER" id="PTHR33099:SF7">
    <property type="entry name" value="MYND-TYPE DOMAIN-CONTAINING PROTEIN"/>
    <property type="match status" value="1"/>
</dbReference>
<evidence type="ECO:0000259" key="2">
    <source>
        <dbReference type="Pfam" id="PF13640"/>
    </source>
</evidence>
<feature type="region of interest" description="Disordered" evidence="1">
    <location>
        <begin position="1"/>
        <end position="21"/>
    </location>
</feature>
<gene>
    <name evidence="3" type="ORF">BOTBODRAFT_187702</name>
</gene>
<reference evidence="4" key="1">
    <citation type="journal article" date="2014" name="Proc. Natl. Acad. Sci. U.S.A.">
        <title>Extensive sampling of basidiomycete genomes demonstrates inadequacy of the white-rot/brown-rot paradigm for wood decay fungi.</title>
        <authorList>
            <person name="Riley R."/>
            <person name="Salamov A.A."/>
            <person name="Brown D.W."/>
            <person name="Nagy L.G."/>
            <person name="Floudas D."/>
            <person name="Held B.W."/>
            <person name="Levasseur A."/>
            <person name="Lombard V."/>
            <person name="Morin E."/>
            <person name="Otillar R."/>
            <person name="Lindquist E.A."/>
            <person name="Sun H."/>
            <person name="LaButti K.M."/>
            <person name="Schmutz J."/>
            <person name="Jabbour D."/>
            <person name="Luo H."/>
            <person name="Baker S.E."/>
            <person name="Pisabarro A.G."/>
            <person name="Walton J.D."/>
            <person name="Blanchette R.A."/>
            <person name="Henrissat B."/>
            <person name="Martin F."/>
            <person name="Cullen D."/>
            <person name="Hibbett D.S."/>
            <person name="Grigoriev I.V."/>
        </authorList>
    </citation>
    <scope>NUCLEOTIDE SEQUENCE [LARGE SCALE GENOMIC DNA]</scope>
    <source>
        <strain evidence="4">FD-172 SS1</strain>
    </source>
</reference>
<accession>A0A067MS10</accession>
<dbReference type="AlphaFoldDB" id="A0A067MS10"/>